<organism evidence="8">
    <name type="scientific">Entamoeba dispar (strain ATCC PRA-260 / SAW760)</name>
    <dbReference type="NCBI Taxonomy" id="370354"/>
    <lineage>
        <taxon>Eukaryota</taxon>
        <taxon>Amoebozoa</taxon>
        <taxon>Evosea</taxon>
        <taxon>Archamoebae</taxon>
        <taxon>Mastigamoebida</taxon>
        <taxon>Entamoebidae</taxon>
        <taxon>Entamoeba</taxon>
    </lineage>
</organism>
<dbReference type="OMA" id="CRITEIQ"/>
<sequence length="362" mass="41154">MEEFLTEMSEEEIENSCKSLARVISRSKHVVVLTGAGISVSAGIPDFRSRNGMWKRYEPKIYGSYENFIKRPEMFWKMCSELRKYTEGKKPTKAHFALRKLEEIGKIEEIITQNVDNLHQLAGSRKVNELHGTGKICQCIKCGYRGNADVILPKGLIPWIDIPKCPKCGGLIKLDVVLFGEELEKEKFEKAFEVASISDVFLVIGSSLEVMPANALPRKAKMNSATVAYINKTITRFDNYADYVIRGESDYLIPKIVEYVIEFMELSCGEKIIDTISFPIEFIQNPIEIMTQIVATIVAWIGPKVKEEEVQNCLIDSSEIIEVVGTKKQNIKTKEEKEKENNAADKIMNEINNSIKKRRDIK</sequence>
<dbReference type="InterPro" id="IPR026590">
    <property type="entry name" value="Ssirtuin_cat_dom"/>
</dbReference>
<dbReference type="PANTHER" id="PTHR11085">
    <property type="entry name" value="NAD-DEPENDENT PROTEIN DEACYLASE SIRTUIN-5, MITOCHONDRIAL-RELATED"/>
    <property type="match status" value="1"/>
</dbReference>
<evidence type="ECO:0000313" key="8">
    <source>
        <dbReference type="Proteomes" id="UP000008076"/>
    </source>
</evidence>
<protein>
    <submittedName>
        <fullName evidence="7">NAD-dependent deacetylase, putative</fullName>
    </submittedName>
</protein>
<keyword evidence="4" id="KW-0479">Metal-binding</keyword>
<accession>B0EBU9</accession>
<dbReference type="InterPro" id="IPR029035">
    <property type="entry name" value="DHS-like_NAD/FAD-binding_dom"/>
</dbReference>
<comment type="similarity">
    <text evidence="1">Belongs to the sirtuin family.</text>
</comment>
<evidence type="ECO:0000256" key="1">
    <source>
        <dbReference type="ARBA" id="ARBA00006988"/>
    </source>
</evidence>
<dbReference type="EMBL" id="DS548638">
    <property type="protein sequence ID" value="EDR27994.1"/>
    <property type="molecule type" value="Genomic_DNA"/>
</dbReference>
<evidence type="ECO:0000256" key="4">
    <source>
        <dbReference type="PROSITE-ProRule" id="PRU00236"/>
    </source>
</evidence>
<dbReference type="InterPro" id="IPR003000">
    <property type="entry name" value="Sirtuin"/>
</dbReference>
<dbReference type="AlphaFoldDB" id="B0EBU9"/>
<feature type="active site" description="Proton acceptor" evidence="4">
    <location>
        <position position="131"/>
    </location>
</feature>
<keyword evidence="4" id="KW-0862">Zinc</keyword>
<dbReference type="Gene3D" id="3.40.50.1220">
    <property type="entry name" value="TPP-binding domain"/>
    <property type="match status" value="1"/>
</dbReference>
<feature type="binding site" evidence="4">
    <location>
        <position position="139"/>
    </location>
    <ligand>
        <name>Zn(2+)</name>
        <dbReference type="ChEBI" id="CHEBI:29105"/>
    </ligand>
</feature>
<dbReference type="KEGG" id="edi:EDI_265890"/>
<dbReference type="eggNOG" id="KOG2683">
    <property type="taxonomic scope" value="Eukaryota"/>
</dbReference>
<proteinExistence type="inferred from homology"/>
<keyword evidence="5" id="KW-0175">Coiled coil</keyword>
<dbReference type="InterPro" id="IPR026591">
    <property type="entry name" value="Sirtuin_cat_small_dom_sf"/>
</dbReference>
<gene>
    <name evidence="7" type="ORF">EDI_265890</name>
</gene>
<feature type="binding site" evidence="4">
    <location>
        <position position="142"/>
    </location>
    <ligand>
        <name>Zn(2+)</name>
        <dbReference type="ChEBI" id="CHEBI:29105"/>
    </ligand>
</feature>
<dbReference type="GO" id="GO:0046872">
    <property type="term" value="F:metal ion binding"/>
    <property type="evidence" value="ECO:0007669"/>
    <property type="project" value="UniProtKB-KW"/>
</dbReference>
<dbReference type="Gene3D" id="3.30.1600.10">
    <property type="entry name" value="SIR2/SIRT2 'Small Domain"/>
    <property type="match status" value="1"/>
</dbReference>
<dbReference type="GO" id="GO:0005634">
    <property type="term" value="C:nucleus"/>
    <property type="evidence" value="ECO:0007669"/>
    <property type="project" value="TreeGrafter"/>
</dbReference>
<dbReference type="Proteomes" id="UP000008076">
    <property type="component" value="Unassembled WGS sequence"/>
</dbReference>
<dbReference type="GeneID" id="5880761"/>
<dbReference type="GO" id="GO:0017136">
    <property type="term" value="F:histone deacetylase activity, NAD-dependent"/>
    <property type="evidence" value="ECO:0007669"/>
    <property type="project" value="TreeGrafter"/>
</dbReference>
<dbReference type="OrthoDB" id="30712at2759"/>
<reference evidence="8" key="1">
    <citation type="submission" date="2007-12" db="EMBL/GenBank/DDBJ databases">
        <title>Annotation of Entamoeba dispar SAW760.</title>
        <authorList>
            <person name="Lorenzi H."/>
            <person name="Inman J."/>
            <person name="Schobel S."/>
            <person name="Amedeo P."/>
            <person name="Caler E."/>
        </authorList>
    </citation>
    <scope>NUCLEOTIDE SEQUENCE [LARGE SCALE GENOMIC DNA]</scope>
    <source>
        <strain evidence="8">ATCC PRA-260 / SAW760</strain>
    </source>
</reference>
<dbReference type="InterPro" id="IPR050134">
    <property type="entry name" value="NAD-dep_sirtuin_deacylases"/>
</dbReference>
<keyword evidence="2" id="KW-0808">Transferase</keyword>
<dbReference type="VEuPathDB" id="AmoebaDB:EDI_265890"/>
<dbReference type="SUPFAM" id="SSF52467">
    <property type="entry name" value="DHS-like NAD/FAD-binding domain"/>
    <property type="match status" value="1"/>
</dbReference>
<feature type="binding site" evidence="4">
    <location>
        <position position="168"/>
    </location>
    <ligand>
        <name>Zn(2+)</name>
        <dbReference type="ChEBI" id="CHEBI:29105"/>
    </ligand>
</feature>
<evidence type="ECO:0000256" key="2">
    <source>
        <dbReference type="ARBA" id="ARBA00022679"/>
    </source>
</evidence>
<dbReference type="Pfam" id="PF02146">
    <property type="entry name" value="SIR2"/>
    <property type="match status" value="1"/>
</dbReference>
<keyword evidence="8" id="KW-1185">Reference proteome</keyword>
<evidence type="ECO:0000256" key="3">
    <source>
        <dbReference type="ARBA" id="ARBA00023027"/>
    </source>
</evidence>
<name>B0EBU9_ENTDS</name>
<feature type="coiled-coil region" evidence="5">
    <location>
        <begin position="330"/>
        <end position="357"/>
    </location>
</feature>
<dbReference type="PANTHER" id="PTHR11085:SF10">
    <property type="entry name" value="NAD-DEPENDENT PROTEIN DEACYLASE SIRTUIN-5, MITOCHONDRIAL-RELATED"/>
    <property type="match status" value="1"/>
</dbReference>
<dbReference type="NCBIfam" id="NF001753">
    <property type="entry name" value="PRK00481.1-3"/>
    <property type="match status" value="1"/>
</dbReference>
<dbReference type="RefSeq" id="XP_001735789.1">
    <property type="nucleotide sequence ID" value="XM_001735737.1"/>
</dbReference>
<feature type="domain" description="Deacetylase sirtuin-type" evidence="6">
    <location>
        <begin position="10"/>
        <end position="270"/>
    </location>
</feature>
<evidence type="ECO:0000313" key="7">
    <source>
        <dbReference type="EMBL" id="EDR27994.1"/>
    </source>
</evidence>
<dbReference type="PROSITE" id="PS50305">
    <property type="entry name" value="SIRTUIN"/>
    <property type="match status" value="1"/>
</dbReference>
<dbReference type="GO" id="GO:0070403">
    <property type="term" value="F:NAD+ binding"/>
    <property type="evidence" value="ECO:0007669"/>
    <property type="project" value="InterPro"/>
</dbReference>
<keyword evidence="3" id="KW-0520">NAD</keyword>
<evidence type="ECO:0000259" key="6">
    <source>
        <dbReference type="PROSITE" id="PS50305"/>
    </source>
</evidence>
<evidence type="ECO:0000256" key="5">
    <source>
        <dbReference type="SAM" id="Coils"/>
    </source>
</evidence>
<dbReference type="CDD" id="cd01407">
    <property type="entry name" value="SIR2-fam"/>
    <property type="match status" value="1"/>
</dbReference>
<feature type="binding site" evidence="4">
    <location>
        <position position="165"/>
    </location>
    <ligand>
        <name>Zn(2+)</name>
        <dbReference type="ChEBI" id="CHEBI:29105"/>
    </ligand>
</feature>